<name>A0A484G430_COLOR</name>
<reference evidence="3" key="2">
    <citation type="journal article" date="2019" name="Mol. Plant Microbe Interact.">
        <title>Genome sequence resources for four phytopathogenic fungi from the Colletotrichum orbiculare species complex.</title>
        <authorList>
            <person name="Gan P."/>
            <person name="Tsushima A."/>
            <person name="Narusaka M."/>
            <person name="Narusaka Y."/>
            <person name="Takano Y."/>
            <person name="Kubo Y."/>
            <person name="Shirasu K."/>
        </authorList>
    </citation>
    <scope>GENOME REANNOTATION</scope>
    <source>
        <strain evidence="3">104-T / ATCC 96160 / CBS 514.97 / LARS 414 / MAFF 240422</strain>
    </source>
</reference>
<dbReference type="PROSITE" id="PS51043">
    <property type="entry name" value="DDHD"/>
    <property type="match status" value="1"/>
</dbReference>
<dbReference type="GO" id="GO:0005737">
    <property type="term" value="C:cytoplasm"/>
    <property type="evidence" value="ECO:0007669"/>
    <property type="project" value="TreeGrafter"/>
</dbReference>
<dbReference type="GO" id="GO:0046872">
    <property type="term" value="F:metal ion binding"/>
    <property type="evidence" value="ECO:0007669"/>
    <property type="project" value="InterPro"/>
</dbReference>
<gene>
    <name evidence="2" type="ORF">Cob_v002046</name>
</gene>
<dbReference type="GO" id="GO:0004620">
    <property type="term" value="F:phospholipase activity"/>
    <property type="evidence" value="ECO:0007669"/>
    <property type="project" value="TreeGrafter"/>
</dbReference>
<dbReference type="PANTHER" id="PTHR23509:SF10">
    <property type="entry name" value="LD21067P"/>
    <property type="match status" value="1"/>
</dbReference>
<proteinExistence type="predicted"/>
<sequence>MTLIDDELETLYSKFQEKRVDLVKTDDDGSAAAWIEAEQKALKLRREEMKVRAMNRNGRVDYSIQESVLDFNPMNTIASHMSYWSDEDVSHFILSQLLSNRLRACRR</sequence>
<dbReference type="Proteomes" id="UP000014480">
    <property type="component" value="Unassembled WGS sequence"/>
</dbReference>
<dbReference type="OrthoDB" id="431378at2759"/>
<accession>A0A484G430</accession>
<reference evidence="3" key="1">
    <citation type="journal article" date="2013" name="New Phytol.">
        <title>Comparative genomic and transcriptomic analyses reveal the hemibiotrophic stage shift of Colletotrichum fungi.</title>
        <authorList>
            <person name="Gan P."/>
            <person name="Ikeda K."/>
            <person name="Irieda H."/>
            <person name="Narusaka M."/>
            <person name="O'Connell R.J."/>
            <person name="Narusaka Y."/>
            <person name="Takano Y."/>
            <person name="Kubo Y."/>
            <person name="Shirasu K."/>
        </authorList>
    </citation>
    <scope>NUCLEOTIDE SEQUENCE [LARGE SCALE GENOMIC DNA]</scope>
    <source>
        <strain evidence="3">104-T / ATCC 96160 / CBS 514.97 / LARS 414 / MAFF 240422</strain>
    </source>
</reference>
<evidence type="ECO:0000313" key="3">
    <source>
        <dbReference type="Proteomes" id="UP000014480"/>
    </source>
</evidence>
<comment type="caution">
    <text evidence="2">The sequence shown here is derived from an EMBL/GenBank/DDBJ whole genome shotgun (WGS) entry which is preliminary data.</text>
</comment>
<dbReference type="InterPro" id="IPR004177">
    <property type="entry name" value="DDHD_dom"/>
</dbReference>
<feature type="domain" description="DDHD" evidence="1">
    <location>
        <begin position="1"/>
        <end position="99"/>
    </location>
</feature>
<protein>
    <submittedName>
        <fullName evidence="2">Phospholipase</fullName>
    </submittedName>
</protein>
<organism evidence="2 3">
    <name type="scientific">Colletotrichum orbiculare (strain 104-T / ATCC 96160 / CBS 514.97 / LARS 414 / MAFF 240422)</name>
    <name type="common">Cucumber anthracnose fungus</name>
    <name type="synonym">Colletotrichum lagenarium</name>
    <dbReference type="NCBI Taxonomy" id="1213857"/>
    <lineage>
        <taxon>Eukaryota</taxon>
        <taxon>Fungi</taxon>
        <taxon>Dikarya</taxon>
        <taxon>Ascomycota</taxon>
        <taxon>Pezizomycotina</taxon>
        <taxon>Sordariomycetes</taxon>
        <taxon>Hypocreomycetidae</taxon>
        <taxon>Glomerellales</taxon>
        <taxon>Glomerellaceae</taxon>
        <taxon>Colletotrichum</taxon>
        <taxon>Colletotrichum orbiculare species complex</taxon>
    </lineage>
</organism>
<dbReference type="AlphaFoldDB" id="A0A484G430"/>
<dbReference type="EMBL" id="AMCV02000003">
    <property type="protein sequence ID" value="TDZ24941.1"/>
    <property type="molecule type" value="Genomic_DNA"/>
</dbReference>
<dbReference type="STRING" id="1213857.A0A484G430"/>
<dbReference type="InterPro" id="IPR058055">
    <property type="entry name" value="PA-PLA1"/>
</dbReference>
<evidence type="ECO:0000259" key="1">
    <source>
        <dbReference type="PROSITE" id="PS51043"/>
    </source>
</evidence>
<keyword evidence="3" id="KW-1185">Reference proteome</keyword>
<dbReference type="Pfam" id="PF02862">
    <property type="entry name" value="DDHD"/>
    <property type="match status" value="1"/>
</dbReference>
<dbReference type="PANTHER" id="PTHR23509">
    <property type="entry name" value="PA-PL1 PHOSPHOLIPASE FAMILY"/>
    <property type="match status" value="1"/>
</dbReference>
<evidence type="ECO:0000313" key="2">
    <source>
        <dbReference type="EMBL" id="TDZ24941.1"/>
    </source>
</evidence>